<gene>
    <name evidence="1" type="ORF">LPTSP4_36780</name>
</gene>
<dbReference type="EMBL" id="BFBB01000016">
    <property type="protein sequence ID" value="GBF52140.1"/>
    <property type="molecule type" value="Genomic_DNA"/>
</dbReference>
<comment type="caution">
    <text evidence="1">The sequence shown here is derived from an EMBL/GenBank/DDBJ whole genome shotgun (WGS) entry which is preliminary data.</text>
</comment>
<evidence type="ECO:0000313" key="1">
    <source>
        <dbReference type="EMBL" id="GBF52140.1"/>
    </source>
</evidence>
<evidence type="ECO:0000313" key="2">
    <source>
        <dbReference type="Proteomes" id="UP000245133"/>
    </source>
</evidence>
<accession>A0A2P2E5I7</accession>
<name>A0A2P2E5I7_9LEPT</name>
<organism evidence="1 2">
    <name type="scientific">Leptospira ryugenii</name>
    <dbReference type="NCBI Taxonomy" id="1917863"/>
    <lineage>
        <taxon>Bacteria</taxon>
        <taxon>Pseudomonadati</taxon>
        <taxon>Spirochaetota</taxon>
        <taxon>Spirochaetia</taxon>
        <taxon>Leptospirales</taxon>
        <taxon>Leptospiraceae</taxon>
        <taxon>Leptospira</taxon>
    </lineage>
</organism>
<dbReference type="Proteomes" id="UP000245133">
    <property type="component" value="Unassembled WGS sequence"/>
</dbReference>
<keyword evidence="2" id="KW-1185">Reference proteome</keyword>
<dbReference type="AlphaFoldDB" id="A0A2P2E5I7"/>
<protein>
    <submittedName>
        <fullName evidence="1">Uncharacterized protein</fullName>
    </submittedName>
</protein>
<sequence>MTLRIKLALEKQWSEPKFYISSPSYPLAHAPHTFINLFMIINEIVGDLHRILEYPKLGYQSEILVPKNVIQAYHFLIDNGYDLHLCNGNRNIEFK</sequence>
<proteinExistence type="predicted"/>
<reference evidence="1 2" key="1">
    <citation type="submission" date="2018-02" db="EMBL/GenBank/DDBJ databases">
        <title>Novel Leptospira species isolated from soil and water in Japan.</title>
        <authorList>
            <person name="Nakao R."/>
            <person name="Masuzawa T."/>
        </authorList>
    </citation>
    <scope>NUCLEOTIDE SEQUENCE [LARGE SCALE GENOMIC DNA]</scope>
    <source>
        <strain evidence="1 2">YH101</strain>
    </source>
</reference>